<feature type="compositionally biased region" description="Low complexity" evidence="1">
    <location>
        <begin position="299"/>
        <end position="311"/>
    </location>
</feature>
<feature type="non-terminal residue" evidence="3">
    <location>
        <position position="330"/>
    </location>
</feature>
<dbReference type="InterPro" id="IPR003870">
    <property type="entry name" value="DUF222"/>
</dbReference>
<dbReference type="EMBL" id="CADCUY010000555">
    <property type="protein sequence ID" value="CAA9434647.1"/>
    <property type="molecule type" value="Genomic_DNA"/>
</dbReference>
<dbReference type="AlphaFoldDB" id="A0A6J4QA95"/>
<dbReference type="Pfam" id="PF02720">
    <property type="entry name" value="DUF222"/>
    <property type="match status" value="1"/>
</dbReference>
<evidence type="ECO:0000256" key="1">
    <source>
        <dbReference type="SAM" id="MobiDB-lite"/>
    </source>
</evidence>
<proteinExistence type="predicted"/>
<protein>
    <recommendedName>
        <fullName evidence="2">DUF222 domain-containing protein</fullName>
    </recommendedName>
</protein>
<name>A0A6J4QA95_9ACTN</name>
<organism evidence="3">
    <name type="scientific">uncultured Quadrisphaera sp</name>
    <dbReference type="NCBI Taxonomy" id="904978"/>
    <lineage>
        <taxon>Bacteria</taxon>
        <taxon>Bacillati</taxon>
        <taxon>Actinomycetota</taxon>
        <taxon>Actinomycetes</taxon>
        <taxon>Kineosporiales</taxon>
        <taxon>Kineosporiaceae</taxon>
        <taxon>Quadrisphaera</taxon>
        <taxon>environmental samples</taxon>
    </lineage>
</organism>
<feature type="region of interest" description="Disordered" evidence="1">
    <location>
        <begin position="299"/>
        <end position="330"/>
    </location>
</feature>
<sequence>MGSWHGTAVPSLVERSLADLLAASLPATTDTATTDTAPVAAPDDDAWLEALEHQLPARGSLERVAQLHAAVARLQALEADALVGFARAHAPGQERPVEQPDGSLAVMARAPADARVVDEVAPMLAVGRRTAALRLAEADQLHRCLPVTAELFALGFIDHAVARAVVDETSALTEQVAAEVDAGLAGVLVGVPAGRVRREVRRLVAVADAGAVAVRVRAATRARCVSYVPLPDGMAAMTAVGPAPAVRAWYEELTSRALATARTGVGTDPFADLAGRAGERDDRCLDERRFDALGDVIDGAGPDDGTAAGGSPRRGRGAGSRVELAVGVGT</sequence>
<evidence type="ECO:0000259" key="2">
    <source>
        <dbReference type="Pfam" id="PF02720"/>
    </source>
</evidence>
<reference evidence="3" key="1">
    <citation type="submission" date="2020-02" db="EMBL/GenBank/DDBJ databases">
        <authorList>
            <person name="Meier V. D."/>
        </authorList>
    </citation>
    <scope>NUCLEOTIDE SEQUENCE</scope>
    <source>
        <strain evidence="3">AVDCRST_MAG35</strain>
    </source>
</reference>
<gene>
    <name evidence="3" type="ORF">AVDCRST_MAG35-2834</name>
</gene>
<accession>A0A6J4QA95</accession>
<feature type="domain" description="DUF222" evidence="2">
    <location>
        <begin position="115"/>
        <end position="320"/>
    </location>
</feature>
<evidence type="ECO:0000313" key="3">
    <source>
        <dbReference type="EMBL" id="CAA9434647.1"/>
    </source>
</evidence>